<dbReference type="GO" id="GO:0017108">
    <property type="term" value="F:5'-flap endonuclease activity"/>
    <property type="evidence" value="ECO:0007669"/>
    <property type="project" value="TreeGrafter"/>
</dbReference>
<keyword evidence="1" id="KW-0540">Nuclease</keyword>
<comment type="similarity">
    <text evidence="1">Belongs to the XPG/RAD2 endonuclease family. EXO1 subfamily.</text>
</comment>
<dbReference type="Gene3D" id="1.10.150.20">
    <property type="entry name" value="5' to 3' exonuclease, C-terminal subdomain"/>
    <property type="match status" value="1"/>
</dbReference>
<dbReference type="PANTHER" id="PTHR11081:SF8">
    <property type="entry name" value="EXONUCLEASE 1"/>
    <property type="match status" value="1"/>
</dbReference>
<comment type="cofactor">
    <cofactor evidence="1">
        <name>Mg(2+)</name>
        <dbReference type="ChEBI" id="CHEBI:18420"/>
    </cofactor>
    <text evidence="1">Binds 2 magnesium ions per subunit. They probably participate in the reaction catalyzed by the enzyme. May bind an additional third magnesium ion after substrate binding.</text>
</comment>
<keyword evidence="1" id="KW-0269">Exonuclease</keyword>
<gene>
    <name evidence="3" type="ORF">EHS24_002984</name>
</gene>
<keyword evidence="1" id="KW-0228">DNA excision</keyword>
<dbReference type="InterPro" id="IPR008918">
    <property type="entry name" value="HhH2"/>
</dbReference>
<dbReference type="GO" id="GO:0006298">
    <property type="term" value="P:mismatch repair"/>
    <property type="evidence" value="ECO:0007669"/>
    <property type="project" value="TreeGrafter"/>
</dbReference>
<evidence type="ECO:0000259" key="2">
    <source>
        <dbReference type="SMART" id="SM00484"/>
    </source>
</evidence>
<keyword evidence="1" id="KW-0460">Magnesium</keyword>
<dbReference type="Gene3D" id="3.40.50.1010">
    <property type="entry name" value="5'-nuclease"/>
    <property type="match status" value="1"/>
</dbReference>
<dbReference type="OrthoDB" id="31113at2759"/>
<dbReference type="SUPFAM" id="SSF88723">
    <property type="entry name" value="PIN domain-like"/>
    <property type="match status" value="1"/>
</dbReference>
<evidence type="ECO:0000313" key="4">
    <source>
        <dbReference type="Proteomes" id="UP000279236"/>
    </source>
</evidence>
<dbReference type="InterPro" id="IPR036279">
    <property type="entry name" value="5-3_exonuclease_C_sf"/>
</dbReference>
<dbReference type="AlphaFoldDB" id="A0A427XG71"/>
<dbReference type="RefSeq" id="XP_028473058.1">
    <property type="nucleotide sequence ID" value="XM_028618691.1"/>
</dbReference>
<dbReference type="STRING" id="105984.A0A427XG71"/>
<dbReference type="SMART" id="SM00279">
    <property type="entry name" value="HhH2"/>
    <property type="match status" value="1"/>
</dbReference>
<feature type="domain" description="XPG-I" evidence="2">
    <location>
        <begin position="323"/>
        <end position="392"/>
    </location>
</feature>
<sequence length="576" mass="64909">MGIKGLLHWVRQVHPHLNVPYDQRWKALKNKRVALLIKQMKEHNVQPIAVWDERGERQWKAPERLAARAMNMARKMHEERRQMRLVQLRRELTTFSTMTPVEQSAIRLWWKHREAIEEGDISALDVASSARLPPPVADAPTTIASAIVVSRFAIHLTRLTRIVEAYQFDSNPELHEGPEETLLEAFEQEELDIRRITGYERAEETDLELDTASGAADKIVATALWLSEPNNMPYLDARLAALEPATVYRESPRQKELSDSEGQVYDLVFDEQCEFDLDGFAIKEGMEILDSIDTQLQAIFKTYDSALNVPLEGDHEQCRELLRMMGVPIIWANVPYEAEGLASSLATAGIVDYVGTEDSDVIAYGGTLLRNITDARKPLVVLESAALREATGLSATSFRDLCVLMGTDASPRIHNVGAVRAFKLIKAHGSIEGILENEPEIAERVPDVDEFMRLITNARNLFDDKPPVPADSSLMEQQAWSHEVVRKWLYAEHRIVINNLGFFDGYEVDPRVAAAQAELVETLGQERPTIWDDDWNVGGDEAAHHAEQVPLVNVPIPEVMAHETAHEAWPNGLVRP</sequence>
<keyword evidence="1" id="KW-0539">Nucleus</keyword>
<name>A0A427XG71_9TREE</name>
<dbReference type="GO" id="GO:0005634">
    <property type="term" value="C:nucleus"/>
    <property type="evidence" value="ECO:0007669"/>
    <property type="project" value="UniProtKB-SubCell"/>
</dbReference>
<dbReference type="PANTHER" id="PTHR11081">
    <property type="entry name" value="FLAP ENDONUCLEASE FAMILY MEMBER"/>
    <property type="match status" value="1"/>
</dbReference>
<dbReference type="GO" id="GO:0003677">
    <property type="term" value="F:DNA binding"/>
    <property type="evidence" value="ECO:0007669"/>
    <property type="project" value="UniProtKB-UniRule"/>
</dbReference>
<comment type="function">
    <text evidence="1">5'-&gt;3' double-stranded DNA exonuclease which may also possess a cryptic 3'-&gt;5' double-stranded DNA exonuclease activity. Functions in DNA mismatch repair.</text>
</comment>
<dbReference type="GO" id="GO:0006310">
    <property type="term" value="P:DNA recombination"/>
    <property type="evidence" value="ECO:0007669"/>
    <property type="project" value="TreeGrafter"/>
</dbReference>
<keyword evidence="1" id="KW-0378">Hydrolase</keyword>
<dbReference type="Pfam" id="PF00867">
    <property type="entry name" value="XPG_I"/>
    <property type="match status" value="1"/>
</dbReference>
<dbReference type="InterPro" id="IPR006084">
    <property type="entry name" value="XPG/Rad2"/>
</dbReference>
<keyword evidence="4" id="KW-1185">Reference proteome</keyword>
<dbReference type="Proteomes" id="UP000279236">
    <property type="component" value="Unassembled WGS sequence"/>
</dbReference>
<protein>
    <recommendedName>
        <fullName evidence="1">Exonuclease 1</fullName>
        <ecNumber evidence="1">3.1.-.-</ecNumber>
    </recommendedName>
</protein>
<keyword evidence="1" id="KW-0227">DNA damage</keyword>
<dbReference type="GeneID" id="39587527"/>
<dbReference type="PRINTS" id="PR00853">
    <property type="entry name" value="XPGRADSUPER"/>
</dbReference>
<dbReference type="InterPro" id="IPR029060">
    <property type="entry name" value="PIN-like_dom_sf"/>
</dbReference>
<dbReference type="SUPFAM" id="SSF47807">
    <property type="entry name" value="5' to 3' exonuclease, C-terminal subdomain"/>
    <property type="match status" value="1"/>
</dbReference>
<dbReference type="SMART" id="SM00484">
    <property type="entry name" value="XPGI"/>
    <property type="match status" value="1"/>
</dbReference>
<keyword evidence="1" id="KW-0267">Excision nuclease</keyword>
<keyword evidence="1" id="KW-0238">DNA-binding</keyword>
<dbReference type="InterPro" id="IPR006086">
    <property type="entry name" value="XPG-I_dom"/>
</dbReference>
<comment type="caution">
    <text evidence="3">The sequence shown here is derived from an EMBL/GenBank/DDBJ whole genome shotgun (WGS) entry which is preliminary data.</text>
</comment>
<reference evidence="3 4" key="1">
    <citation type="submission" date="2018-11" db="EMBL/GenBank/DDBJ databases">
        <title>Genome sequence of Apiotrichum porosum DSM 27194.</title>
        <authorList>
            <person name="Aliyu H."/>
            <person name="Gorte O."/>
            <person name="Ochsenreither K."/>
        </authorList>
    </citation>
    <scope>NUCLEOTIDE SEQUENCE [LARGE SCALE GENOMIC DNA]</scope>
    <source>
        <strain evidence="3 4">DSM 27194</strain>
    </source>
</reference>
<accession>A0A427XG71</accession>
<organism evidence="3 4">
    <name type="scientific">Apiotrichum porosum</name>
    <dbReference type="NCBI Taxonomy" id="105984"/>
    <lineage>
        <taxon>Eukaryota</taxon>
        <taxon>Fungi</taxon>
        <taxon>Dikarya</taxon>
        <taxon>Basidiomycota</taxon>
        <taxon>Agaricomycotina</taxon>
        <taxon>Tremellomycetes</taxon>
        <taxon>Trichosporonales</taxon>
        <taxon>Trichosporonaceae</taxon>
        <taxon>Apiotrichum</taxon>
    </lineage>
</organism>
<evidence type="ECO:0000256" key="1">
    <source>
        <dbReference type="RuleBase" id="RU910737"/>
    </source>
</evidence>
<dbReference type="GO" id="GO:0035312">
    <property type="term" value="F:5'-3' DNA exonuclease activity"/>
    <property type="evidence" value="ECO:0007669"/>
    <property type="project" value="UniProtKB-UniRule"/>
</dbReference>
<dbReference type="EMBL" id="RSCE01000014">
    <property type="protein sequence ID" value="RSH77911.1"/>
    <property type="molecule type" value="Genomic_DNA"/>
</dbReference>
<dbReference type="GO" id="GO:0046872">
    <property type="term" value="F:metal ion binding"/>
    <property type="evidence" value="ECO:0007669"/>
    <property type="project" value="UniProtKB-UniRule"/>
</dbReference>
<comment type="subcellular location">
    <subcellularLocation>
        <location evidence="1">Nucleus</location>
    </subcellularLocation>
</comment>
<dbReference type="EC" id="3.1.-.-" evidence="1"/>
<keyword evidence="1" id="KW-0479">Metal-binding</keyword>
<proteinExistence type="inferred from homology"/>
<evidence type="ECO:0000313" key="3">
    <source>
        <dbReference type="EMBL" id="RSH77911.1"/>
    </source>
</evidence>
<keyword evidence="1" id="KW-0234">DNA repair</keyword>